<dbReference type="PIRSF" id="PIRSF028304">
    <property type="entry name" value="UCP028304"/>
    <property type="match status" value="1"/>
</dbReference>
<evidence type="ECO:0000313" key="2">
    <source>
        <dbReference type="Proteomes" id="UP000070516"/>
    </source>
</evidence>
<dbReference type="PANTHER" id="PTHR35565:SF1">
    <property type="entry name" value="TYPE VI SECRETION SYSTEM CONTRACTILE SHEATH LARGE SUBUNIT"/>
    <property type="match status" value="1"/>
</dbReference>
<dbReference type="AlphaFoldDB" id="A0A127I375"/>
<gene>
    <name evidence="1" type="ORF">AYR47_24725</name>
</gene>
<dbReference type="EMBL" id="CP014546">
    <property type="protein sequence ID" value="AMN81318.1"/>
    <property type="molecule type" value="Genomic_DNA"/>
</dbReference>
<dbReference type="Pfam" id="PF05947">
    <property type="entry name" value="T6SS_TssF"/>
    <property type="match status" value="1"/>
</dbReference>
<reference evidence="1 2" key="1">
    <citation type="submission" date="2016-02" db="EMBL/GenBank/DDBJ databases">
        <title>Complete genome sequence of Pseudomonas azotoformans S4.</title>
        <authorList>
            <person name="Fang Y."/>
            <person name="Wu L."/>
            <person name="Feng G."/>
        </authorList>
    </citation>
    <scope>NUCLEOTIDE SEQUENCE [LARGE SCALE GENOMIC DNA]</scope>
    <source>
        <strain evidence="1 2">S4</strain>
    </source>
</reference>
<dbReference type="NCBIfam" id="TIGR03359">
    <property type="entry name" value="VI_chp_6"/>
    <property type="match status" value="1"/>
</dbReference>
<accession>A0A127I375</accession>
<sequence length="588" mass="66128">MSLKDRFSEELRYLRELGREFAEDDPRLAPFLGEQASDPGAAHLLEGFAFLTAKLALKIEDDLPQLTHPLMQQVYPNYLRPLPSLTQVRFDPVVHALSGPQVITKGTQLFARALNDVSCTFRTCTDVTIYPLQVSAASVAHSVQKSVLSIELQALSEQPLSEMNCERLDFHLGGDDLHALTLYQWLAQHLDKIVLCLDEQRLALPPEALSFPGFEPDDALLPTLDQQLEGYRLIQEYFYFPQRFHGFRISGLRRLWPQTTAAQIRLELHFSTPLPASISINPNMLCLYCTPAINLFEHPAEPVQLDGQALHETLQPRGPNARAYEIFSIDRVSARRRKPHTPADNYRVDFAPYESLQHQVEPAGQRTACYFSHTIEPELLKTRAKHSVSLIHADQRPYLGEREVLNIALTCTNADLPRQLQVGDISLLTQTTPSFATYRNLTRPTRAYPPILDGQVQWALISNLALNNLSLSSPAALKAVLQVYDFIAAHDLPHHRATQRRLEGILEVRTQPVDWLIKGLPVRGSCTTMTMDPAAFSNAGDLHLFGCVLSHFMALYANTNAFHQLEIINAADGTVFTWPMRTGQQPII</sequence>
<proteinExistence type="predicted"/>
<dbReference type="Proteomes" id="UP000070516">
    <property type="component" value="Chromosome"/>
</dbReference>
<dbReference type="InterPro" id="IPR010269">
    <property type="entry name" value="T6SS_TssC-like"/>
</dbReference>
<name>A0A127I375_PSEAZ</name>
<dbReference type="InterPro" id="IPR010272">
    <property type="entry name" value="T6SS_TssF"/>
</dbReference>
<evidence type="ECO:0000313" key="1">
    <source>
        <dbReference type="EMBL" id="AMN81318.1"/>
    </source>
</evidence>
<dbReference type="RefSeq" id="WP_061448837.1">
    <property type="nucleotide sequence ID" value="NZ_CP014546.1"/>
</dbReference>
<organism evidence="1 2">
    <name type="scientific">Pseudomonas azotoformans</name>
    <dbReference type="NCBI Taxonomy" id="47878"/>
    <lineage>
        <taxon>Bacteria</taxon>
        <taxon>Pseudomonadati</taxon>
        <taxon>Pseudomonadota</taxon>
        <taxon>Gammaproteobacteria</taxon>
        <taxon>Pseudomonadales</taxon>
        <taxon>Pseudomonadaceae</taxon>
        <taxon>Pseudomonas</taxon>
    </lineage>
</organism>
<dbReference type="KEGG" id="pazo:AYR47_24725"/>
<protein>
    <submittedName>
        <fullName evidence="1">Type VI secretion protein</fullName>
    </submittedName>
</protein>
<dbReference type="PANTHER" id="PTHR35565">
    <property type="entry name" value="CYTOPLASMIC PROTEIN-RELATED"/>
    <property type="match status" value="1"/>
</dbReference>